<name>K9FQM1_PEND2</name>
<sequence length="99" mass="11330">MDYKVQHWRYHIQNRNKKPLLFMDPSDVSKKTHLSRLSTTVRDVYLSTKIGDATAPLQPNQIFMLNARDASDSSDRRMACAGVESLLGLALWSSSLYRD</sequence>
<comment type="caution">
    <text evidence="1">The sequence shown here is derived from an EMBL/GenBank/DDBJ whole genome shotgun (WGS) entry which is preliminary data.</text>
</comment>
<evidence type="ECO:0000313" key="2">
    <source>
        <dbReference type="Proteomes" id="UP000009882"/>
    </source>
</evidence>
<dbReference type="InParanoid" id="K9FQM1"/>
<gene>
    <name evidence="1" type="ORF">PDIG_55500</name>
</gene>
<keyword evidence="2" id="KW-1185">Reference proteome</keyword>
<protein>
    <submittedName>
        <fullName evidence="1">Uncharacterized protein</fullName>
    </submittedName>
</protein>
<evidence type="ECO:0000313" key="1">
    <source>
        <dbReference type="EMBL" id="EKV10712.1"/>
    </source>
</evidence>
<dbReference type="Proteomes" id="UP000009882">
    <property type="component" value="Unassembled WGS sequence"/>
</dbReference>
<reference evidence="2" key="1">
    <citation type="journal article" date="2012" name="BMC Genomics">
        <title>Genome sequence of the necrotrophic fungus Penicillium digitatum, the main postharvest pathogen of citrus.</title>
        <authorList>
            <person name="Marcet-Houben M."/>
            <person name="Ballester A.-R."/>
            <person name="de la Fuente B."/>
            <person name="Harries E."/>
            <person name="Marcos J.F."/>
            <person name="Gonzalez-Candelas L."/>
            <person name="Gabaldon T."/>
        </authorList>
    </citation>
    <scope>NUCLEOTIDE SEQUENCE [LARGE SCALE GENOMIC DNA]</scope>
    <source>
        <strain evidence="2">PHI26 / CECT 20796</strain>
    </source>
</reference>
<dbReference type="EMBL" id="AKCT01000219">
    <property type="protein sequence ID" value="EKV10712.1"/>
    <property type="molecule type" value="Genomic_DNA"/>
</dbReference>
<dbReference type="HOGENOM" id="CLU_2321124_0_0_1"/>
<proteinExistence type="predicted"/>
<organism evidence="1 2">
    <name type="scientific">Penicillium digitatum (strain PHI26 / CECT 20796)</name>
    <name type="common">Green mold</name>
    <dbReference type="NCBI Taxonomy" id="1170229"/>
    <lineage>
        <taxon>Eukaryota</taxon>
        <taxon>Fungi</taxon>
        <taxon>Dikarya</taxon>
        <taxon>Ascomycota</taxon>
        <taxon>Pezizomycotina</taxon>
        <taxon>Eurotiomycetes</taxon>
        <taxon>Eurotiomycetidae</taxon>
        <taxon>Eurotiales</taxon>
        <taxon>Aspergillaceae</taxon>
        <taxon>Penicillium</taxon>
    </lineage>
</organism>
<accession>K9FQM1</accession>
<dbReference type="AlphaFoldDB" id="K9FQM1"/>